<dbReference type="AlphaFoldDB" id="A0A6J4J8Y5"/>
<sequence>AALRMRAHRAQRRHATAGRGHRRPGRRHGGRAGGRGPQARVLGPARPRLQDQEEPQGALHAPRHRRAAGRRAGSAAPARPARGRAARDDAPGGGHRRGALGDPVPPQRGAGPRPRLPRPAPGRPLRLRPRPRAERRARGIPRPPARGDRHPGPGRGGV</sequence>
<keyword evidence="2" id="KW-0689">Ribosomal protein</keyword>
<gene>
    <name evidence="2" type="ORF">AVDCRST_MAG04-3272</name>
</gene>
<feature type="compositionally biased region" description="Low complexity" evidence="1">
    <location>
        <begin position="70"/>
        <end position="80"/>
    </location>
</feature>
<reference evidence="2" key="1">
    <citation type="submission" date="2020-02" db="EMBL/GenBank/DDBJ databases">
        <authorList>
            <person name="Meier V. D."/>
        </authorList>
    </citation>
    <scope>NUCLEOTIDE SEQUENCE</scope>
    <source>
        <strain evidence="2">AVDCRST_MAG04</strain>
    </source>
</reference>
<dbReference type="GO" id="GO:0005840">
    <property type="term" value="C:ribosome"/>
    <property type="evidence" value="ECO:0007669"/>
    <property type="project" value="UniProtKB-KW"/>
</dbReference>
<feature type="region of interest" description="Disordered" evidence="1">
    <location>
        <begin position="1"/>
        <end position="158"/>
    </location>
</feature>
<keyword evidence="2" id="KW-0687">Ribonucleoprotein</keyword>
<accession>A0A6J4J8Y5</accession>
<feature type="non-terminal residue" evidence="2">
    <location>
        <position position="158"/>
    </location>
</feature>
<organism evidence="2">
    <name type="scientific">uncultured Acetobacteraceae bacterium</name>
    <dbReference type="NCBI Taxonomy" id="169975"/>
    <lineage>
        <taxon>Bacteria</taxon>
        <taxon>Pseudomonadati</taxon>
        <taxon>Pseudomonadota</taxon>
        <taxon>Alphaproteobacteria</taxon>
        <taxon>Acetobacterales</taxon>
        <taxon>Acetobacteraceae</taxon>
        <taxon>environmental samples</taxon>
    </lineage>
</organism>
<evidence type="ECO:0000313" key="2">
    <source>
        <dbReference type="EMBL" id="CAA9273953.1"/>
    </source>
</evidence>
<dbReference type="EMBL" id="CADCTL010000241">
    <property type="protein sequence ID" value="CAA9273953.1"/>
    <property type="molecule type" value="Genomic_DNA"/>
</dbReference>
<protein>
    <submittedName>
        <fullName evidence="2">SSU ribosomal protein S6p</fullName>
    </submittedName>
</protein>
<evidence type="ECO:0000256" key="1">
    <source>
        <dbReference type="SAM" id="MobiDB-lite"/>
    </source>
</evidence>
<feature type="non-terminal residue" evidence="2">
    <location>
        <position position="1"/>
    </location>
</feature>
<proteinExistence type="predicted"/>
<name>A0A6J4J8Y5_9PROT</name>
<feature type="compositionally biased region" description="Basic residues" evidence="1">
    <location>
        <begin position="1"/>
        <end position="30"/>
    </location>
</feature>